<organism evidence="2 3">
    <name type="scientific">Prosthecobacter fluviatilis</name>
    <dbReference type="NCBI Taxonomy" id="445931"/>
    <lineage>
        <taxon>Bacteria</taxon>
        <taxon>Pseudomonadati</taxon>
        <taxon>Verrucomicrobiota</taxon>
        <taxon>Verrucomicrobiia</taxon>
        <taxon>Verrucomicrobiales</taxon>
        <taxon>Verrucomicrobiaceae</taxon>
        <taxon>Prosthecobacter</taxon>
    </lineage>
</organism>
<dbReference type="Proteomes" id="UP001596052">
    <property type="component" value="Unassembled WGS sequence"/>
</dbReference>
<comment type="caution">
    <text evidence="2">The sequence shown here is derived from an EMBL/GenBank/DDBJ whole genome shotgun (WGS) entry which is preliminary data.</text>
</comment>
<dbReference type="SUPFAM" id="SSF53098">
    <property type="entry name" value="Ribonuclease H-like"/>
    <property type="match status" value="1"/>
</dbReference>
<dbReference type="EMBL" id="JBHSMQ010000006">
    <property type="protein sequence ID" value="MFC5456693.1"/>
    <property type="molecule type" value="Genomic_DNA"/>
</dbReference>
<evidence type="ECO:0000313" key="3">
    <source>
        <dbReference type="Proteomes" id="UP001596052"/>
    </source>
</evidence>
<dbReference type="InterPro" id="IPR012337">
    <property type="entry name" value="RNaseH-like_sf"/>
</dbReference>
<protein>
    <submittedName>
        <fullName evidence="2">PolC-type DNA polymerase III</fullName>
    </submittedName>
</protein>
<dbReference type="SMART" id="SM00479">
    <property type="entry name" value="EXOIII"/>
    <property type="match status" value="1"/>
</dbReference>
<dbReference type="PANTHER" id="PTHR30231:SF41">
    <property type="entry name" value="DNA POLYMERASE III SUBUNIT EPSILON"/>
    <property type="match status" value="1"/>
</dbReference>
<sequence>MNIVIFDLETTGLLPSQHEIIQIAAMKVTAGRWDQGEYFDSYVRPENRIPSFITKLTGITQAQVADAPSPVDVLMDFSRFVGENATLIAHNGIRFDMRFIAENCKRHGIPVRETSALDSRDFSRKIWGGKGGHGLDAVLGRVGVSSKGVKRHDARVDVRLLARAVQYMWERLTPSVTQCPVDLSVGVIPAVV</sequence>
<gene>
    <name evidence="2" type="ORF">ACFQDI_17640</name>
</gene>
<dbReference type="InterPro" id="IPR036397">
    <property type="entry name" value="RNaseH_sf"/>
</dbReference>
<dbReference type="RefSeq" id="WP_377169187.1">
    <property type="nucleotide sequence ID" value="NZ_JBHSMQ010000006.1"/>
</dbReference>
<evidence type="ECO:0000259" key="1">
    <source>
        <dbReference type="SMART" id="SM00479"/>
    </source>
</evidence>
<accession>A0ABW0KTA3</accession>
<keyword evidence="3" id="KW-1185">Reference proteome</keyword>
<dbReference type="PANTHER" id="PTHR30231">
    <property type="entry name" value="DNA POLYMERASE III SUBUNIT EPSILON"/>
    <property type="match status" value="1"/>
</dbReference>
<dbReference type="CDD" id="cd06127">
    <property type="entry name" value="DEDDh"/>
    <property type="match status" value="1"/>
</dbReference>
<dbReference type="Pfam" id="PF00929">
    <property type="entry name" value="RNase_T"/>
    <property type="match status" value="1"/>
</dbReference>
<reference evidence="3" key="1">
    <citation type="journal article" date="2019" name="Int. J. Syst. Evol. Microbiol.">
        <title>The Global Catalogue of Microorganisms (GCM) 10K type strain sequencing project: providing services to taxonomists for standard genome sequencing and annotation.</title>
        <authorList>
            <consortium name="The Broad Institute Genomics Platform"/>
            <consortium name="The Broad Institute Genome Sequencing Center for Infectious Disease"/>
            <person name="Wu L."/>
            <person name="Ma J."/>
        </authorList>
    </citation>
    <scope>NUCLEOTIDE SEQUENCE [LARGE SCALE GENOMIC DNA]</scope>
    <source>
        <strain evidence="3">CGMCC 4.1469</strain>
    </source>
</reference>
<proteinExistence type="predicted"/>
<dbReference type="Gene3D" id="3.30.420.10">
    <property type="entry name" value="Ribonuclease H-like superfamily/Ribonuclease H"/>
    <property type="match status" value="1"/>
</dbReference>
<feature type="domain" description="Exonuclease" evidence="1">
    <location>
        <begin position="2"/>
        <end position="174"/>
    </location>
</feature>
<name>A0ABW0KTA3_9BACT</name>
<dbReference type="InterPro" id="IPR013520">
    <property type="entry name" value="Ribonucl_H"/>
</dbReference>
<evidence type="ECO:0000313" key="2">
    <source>
        <dbReference type="EMBL" id="MFC5456693.1"/>
    </source>
</evidence>